<dbReference type="EMBL" id="LR797409">
    <property type="protein sequence ID" value="CAB4213888.1"/>
    <property type="molecule type" value="Genomic_DNA"/>
</dbReference>
<sequence>MSAANIREALEALLMYADRIAANLPDDALADCFQYAIDDAREALARDRSACNE</sequence>
<proteinExistence type="predicted"/>
<protein>
    <submittedName>
        <fullName evidence="1">Uncharacterized protein</fullName>
    </submittedName>
</protein>
<gene>
    <name evidence="1" type="ORF">UFOVP1457_6</name>
</gene>
<evidence type="ECO:0000313" key="1">
    <source>
        <dbReference type="EMBL" id="CAB4213888.1"/>
    </source>
</evidence>
<name>A0A6J5SIE4_9CAUD</name>
<reference evidence="1" key="1">
    <citation type="submission" date="2020-05" db="EMBL/GenBank/DDBJ databases">
        <authorList>
            <person name="Chiriac C."/>
            <person name="Salcher M."/>
            <person name="Ghai R."/>
            <person name="Kavagutti S V."/>
        </authorList>
    </citation>
    <scope>NUCLEOTIDE SEQUENCE</scope>
</reference>
<accession>A0A6J5SIE4</accession>
<organism evidence="1">
    <name type="scientific">uncultured Caudovirales phage</name>
    <dbReference type="NCBI Taxonomy" id="2100421"/>
    <lineage>
        <taxon>Viruses</taxon>
        <taxon>Duplodnaviria</taxon>
        <taxon>Heunggongvirae</taxon>
        <taxon>Uroviricota</taxon>
        <taxon>Caudoviricetes</taxon>
        <taxon>Peduoviridae</taxon>
        <taxon>Maltschvirus</taxon>
        <taxon>Maltschvirus maltsch</taxon>
    </lineage>
</organism>